<dbReference type="EMBL" id="NDHI03003744">
    <property type="protein sequence ID" value="PNJ04072.1"/>
    <property type="molecule type" value="Genomic_DNA"/>
</dbReference>
<name>A0A2J8R6C2_PONAB</name>
<keyword evidence="2" id="KW-0040">ANK repeat</keyword>
<organism evidence="3">
    <name type="scientific">Pongo abelii</name>
    <name type="common">Sumatran orangutan</name>
    <name type="synonym">Pongo pygmaeus abelii</name>
    <dbReference type="NCBI Taxonomy" id="9601"/>
    <lineage>
        <taxon>Eukaryota</taxon>
        <taxon>Metazoa</taxon>
        <taxon>Chordata</taxon>
        <taxon>Craniata</taxon>
        <taxon>Vertebrata</taxon>
        <taxon>Euteleostomi</taxon>
        <taxon>Mammalia</taxon>
        <taxon>Eutheria</taxon>
        <taxon>Euarchontoglires</taxon>
        <taxon>Primates</taxon>
        <taxon>Haplorrhini</taxon>
        <taxon>Catarrhini</taxon>
        <taxon>Hominidae</taxon>
        <taxon>Pongo</taxon>
    </lineage>
</organism>
<sequence length="90" mass="9907">ALMSETVNSVATDSWSIWKLQKAISVLEMENGYWWCRKKQRAGVMLTVGTKPDGSPDERWCFRQTSELLCCPQGGGGELGFMGADAAYAV</sequence>
<accession>A0A2J8R6C2</accession>
<comment type="caution">
    <text evidence="3">The sequence shown here is derived from an EMBL/GenBank/DDBJ whole genome shotgun (WGS) entry which is preliminary data.</text>
</comment>
<protein>
    <submittedName>
        <fullName evidence="3">TRPV2 isoform 7</fullName>
    </submittedName>
</protein>
<evidence type="ECO:0000313" key="3">
    <source>
        <dbReference type="EMBL" id="PNJ04072.1"/>
    </source>
</evidence>
<dbReference type="PANTHER" id="PTHR10582">
    <property type="entry name" value="TRANSIENT RECEPTOR POTENTIAL ION CHANNEL PROTEIN"/>
    <property type="match status" value="1"/>
</dbReference>
<dbReference type="GO" id="GO:0005886">
    <property type="term" value="C:plasma membrane"/>
    <property type="evidence" value="ECO:0007669"/>
    <property type="project" value="TreeGrafter"/>
</dbReference>
<keyword evidence="1" id="KW-0677">Repeat</keyword>
<dbReference type="AlphaFoldDB" id="A0A2J8R6C2"/>
<reference evidence="3" key="1">
    <citation type="submission" date="2017-12" db="EMBL/GenBank/DDBJ databases">
        <title>High-resolution comparative analysis of great ape genomes.</title>
        <authorList>
            <person name="Pollen A."/>
            <person name="Hastie A."/>
            <person name="Hormozdiari F."/>
            <person name="Dougherty M."/>
            <person name="Liu R."/>
            <person name="Chaisson M."/>
            <person name="Hoppe E."/>
            <person name="Hill C."/>
            <person name="Pang A."/>
            <person name="Hillier L."/>
            <person name="Baker C."/>
            <person name="Armstrong J."/>
            <person name="Shendure J."/>
            <person name="Paten B."/>
            <person name="Wilson R."/>
            <person name="Chao H."/>
            <person name="Schneider V."/>
            <person name="Ventura M."/>
            <person name="Kronenberg Z."/>
            <person name="Murali S."/>
            <person name="Gordon D."/>
            <person name="Cantsilieris S."/>
            <person name="Munson K."/>
            <person name="Nelson B."/>
            <person name="Raja A."/>
            <person name="Underwood J."/>
            <person name="Diekhans M."/>
            <person name="Fiddes I."/>
            <person name="Haussler D."/>
            <person name="Eichler E."/>
        </authorList>
    </citation>
    <scope>NUCLEOTIDE SEQUENCE [LARGE SCALE GENOMIC DNA]</scope>
    <source>
        <strain evidence="3">Susie</strain>
    </source>
</reference>
<gene>
    <name evidence="3" type="ORF">CR201_G0053440</name>
</gene>
<evidence type="ECO:0000256" key="2">
    <source>
        <dbReference type="ARBA" id="ARBA00023043"/>
    </source>
</evidence>
<dbReference type="GO" id="GO:0098703">
    <property type="term" value="P:calcium ion import across plasma membrane"/>
    <property type="evidence" value="ECO:0007669"/>
    <property type="project" value="TreeGrafter"/>
</dbReference>
<feature type="non-terminal residue" evidence="3">
    <location>
        <position position="1"/>
    </location>
</feature>
<proteinExistence type="predicted"/>
<evidence type="ECO:0000256" key="1">
    <source>
        <dbReference type="ARBA" id="ARBA00022737"/>
    </source>
</evidence>
<dbReference type="InterPro" id="IPR024862">
    <property type="entry name" value="TRPV"/>
</dbReference>
<dbReference type="GO" id="GO:0005262">
    <property type="term" value="F:calcium channel activity"/>
    <property type="evidence" value="ECO:0007669"/>
    <property type="project" value="TreeGrafter"/>
</dbReference>
<dbReference type="PANTHER" id="PTHR10582:SF5">
    <property type="entry name" value="TRANSIENT RECEPTOR POTENTIAL CATION CHANNEL SUBFAMILY V MEMBER 2"/>
    <property type="match status" value="1"/>
</dbReference>
<dbReference type="SMR" id="A0A2J8R6C2"/>